<evidence type="ECO:0000256" key="1">
    <source>
        <dbReference type="ARBA" id="ARBA00008690"/>
    </source>
</evidence>
<evidence type="ECO:0000259" key="3">
    <source>
        <dbReference type="Pfam" id="PF11250"/>
    </source>
</evidence>
<feature type="region of interest" description="Disordered" evidence="2">
    <location>
        <begin position="1"/>
        <end position="24"/>
    </location>
</feature>
<proteinExistence type="inferred from homology"/>
<feature type="region of interest" description="Disordered" evidence="2">
    <location>
        <begin position="148"/>
        <end position="172"/>
    </location>
</feature>
<comment type="similarity">
    <text evidence="1">Belongs to the fantastic four family.</text>
</comment>
<name>A0A2I0BDA9_9ASPA</name>
<dbReference type="Proteomes" id="UP000236161">
    <property type="component" value="Unassembled WGS sequence"/>
</dbReference>
<dbReference type="PANTHER" id="PTHR33155">
    <property type="entry name" value="FANTASTIC FOUR-LIKE PROTEIN (DUF3049)"/>
    <property type="match status" value="1"/>
</dbReference>
<evidence type="ECO:0000313" key="5">
    <source>
        <dbReference type="Proteomes" id="UP000236161"/>
    </source>
</evidence>
<accession>A0A2I0BDA9</accession>
<feature type="domain" description="FAF" evidence="3">
    <location>
        <begin position="97"/>
        <end position="148"/>
    </location>
</feature>
<sequence length="172" mass="19014">MFGELCHPPSSSTSTSSAPPLPRRTCIDTMSEPGDTAALEIFGELCYPVKTTEDLAGGVAYTRCKSTRERRREVGGYTRSYSDVRQRITASGGSGYFPPPITTIGRSGKPRVYFKSFREDGRFVLREIRIPTQRLLQATRGDGRLTMRVLQPENDGGKEQMKEGDDKDGGDL</sequence>
<dbReference type="AlphaFoldDB" id="A0A2I0BDA9"/>
<feature type="compositionally biased region" description="Basic and acidic residues" evidence="2">
    <location>
        <begin position="155"/>
        <end position="172"/>
    </location>
</feature>
<protein>
    <submittedName>
        <fullName evidence="4">Protein FAF-like, chloroplastic</fullName>
    </submittedName>
</protein>
<dbReference type="Pfam" id="PF11250">
    <property type="entry name" value="FAF"/>
    <property type="match status" value="1"/>
</dbReference>
<keyword evidence="5" id="KW-1185">Reference proteome</keyword>
<dbReference type="OrthoDB" id="676808at2759"/>
<dbReference type="STRING" id="1088818.A0A2I0BDA9"/>
<evidence type="ECO:0000256" key="2">
    <source>
        <dbReference type="SAM" id="MobiDB-lite"/>
    </source>
</evidence>
<evidence type="ECO:0000313" key="4">
    <source>
        <dbReference type="EMBL" id="PKA65765.1"/>
    </source>
</evidence>
<dbReference type="PANTHER" id="PTHR33155:SF9">
    <property type="entry name" value="FANTASTIC FOUR-LIKE PROTEIN (DUF3049)"/>
    <property type="match status" value="1"/>
</dbReference>
<dbReference type="InterPro" id="IPR021410">
    <property type="entry name" value="FAF"/>
</dbReference>
<dbReference type="EMBL" id="KZ451890">
    <property type="protein sequence ID" value="PKA65765.1"/>
    <property type="molecule type" value="Genomic_DNA"/>
</dbReference>
<gene>
    <name evidence="4" type="ORF">AXF42_Ash013180</name>
</gene>
<organism evidence="4 5">
    <name type="scientific">Apostasia shenzhenica</name>
    <dbReference type="NCBI Taxonomy" id="1088818"/>
    <lineage>
        <taxon>Eukaryota</taxon>
        <taxon>Viridiplantae</taxon>
        <taxon>Streptophyta</taxon>
        <taxon>Embryophyta</taxon>
        <taxon>Tracheophyta</taxon>
        <taxon>Spermatophyta</taxon>
        <taxon>Magnoliopsida</taxon>
        <taxon>Liliopsida</taxon>
        <taxon>Asparagales</taxon>
        <taxon>Orchidaceae</taxon>
        <taxon>Apostasioideae</taxon>
        <taxon>Apostasia</taxon>
    </lineage>
</organism>
<reference evidence="4 5" key="1">
    <citation type="journal article" date="2017" name="Nature">
        <title>The Apostasia genome and the evolution of orchids.</title>
        <authorList>
            <person name="Zhang G.Q."/>
            <person name="Liu K.W."/>
            <person name="Li Z."/>
            <person name="Lohaus R."/>
            <person name="Hsiao Y.Y."/>
            <person name="Niu S.C."/>
            <person name="Wang J.Y."/>
            <person name="Lin Y.C."/>
            <person name="Xu Q."/>
            <person name="Chen L.J."/>
            <person name="Yoshida K."/>
            <person name="Fujiwara S."/>
            <person name="Wang Z.W."/>
            <person name="Zhang Y.Q."/>
            <person name="Mitsuda N."/>
            <person name="Wang M."/>
            <person name="Liu G.H."/>
            <person name="Pecoraro L."/>
            <person name="Huang H.X."/>
            <person name="Xiao X.J."/>
            <person name="Lin M."/>
            <person name="Wu X.Y."/>
            <person name="Wu W.L."/>
            <person name="Chen Y.Y."/>
            <person name="Chang S.B."/>
            <person name="Sakamoto S."/>
            <person name="Ohme-Takagi M."/>
            <person name="Yagi M."/>
            <person name="Zeng S.J."/>
            <person name="Shen C.Y."/>
            <person name="Yeh C.M."/>
            <person name="Luo Y.B."/>
            <person name="Tsai W.C."/>
            <person name="Van de Peer Y."/>
            <person name="Liu Z.J."/>
        </authorList>
    </citation>
    <scope>NUCLEOTIDE SEQUENCE [LARGE SCALE GENOMIC DNA]</scope>
    <source>
        <strain evidence="5">cv. Shenzhen</strain>
        <tissue evidence="4">Stem</tissue>
    </source>
</reference>
<feature type="compositionally biased region" description="Low complexity" evidence="2">
    <location>
        <begin position="8"/>
        <end position="18"/>
    </location>
</feature>
<dbReference type="InterPro" id="IPR046431">
    <property type="entry name" value="FAF_dom"/>
</dbReference>